<dbReference type="NCBIfam" id="TIGR00370">
    <property type="entry name" value="5-oxoprolinase subunit PxpB"/>
    <property type="match status" value="1"/>
</dbReference>
<dbReference type="PANTHER" id="PTHR34698:SF2">
    <property type="entry name" value="5-OXOPROLINASE SUBUNIT B"/>
    <property type="match status" value="1"/>
</dbReference>
<proteinExistence type="predicted"/>
<evidence type="ECO:0000259" key="4">
    <source>
        <dbReference type="SMART" id="SM00796"/>
    </source>
</evidence>
<reference evidence="5 6" key="1">
    <citation type="submission" date="2017-02" db="EMBL/GenBank/DDBJ databases">
        <title>Draft genome sequence of Moraxella lincolnii CCUG 9405T type strain.</title>
        <authorList>
            <person name="Salva-Serra F."/>
            <person name="Engstrom-Jakobsson H."/>
            <person name="Thorell K."/>
            <person name="Jaen-Luchoro D."/>
            <person name="Gonzales-Siles L."/>
            <person name="Karlsson R."/>
            <person name="Yazdan S."/>
            <person name="Boulund F."/>
            <person name="Johnning A."/>
            <person name="Engstrand L."/>
            <person name="Kristiansson E."/>
            <person name="Moore E."/>
        </authorList>
    </citation>
    <scope>NUCLEOTIDE SEQUENCE [LARGE SCALE GENOMIC DNA]</scope>
    <source>
        <strain evidence="5 6">CCUG 9405</strain>
    </source>
</reference>
<keyword evidence="3" id="KW-0067">ATP-binding</keyword>
<accession>A0A1T0CDL7</accession>
<dbReference type="GO" id="GO:0016787">
    <property type="term" value="F:hydrolase activity"/>
    <property type="evidence" value="ECO:0007669"/>
    <property type="project" value="UniProtKB-KW"/>
</dbReference>
<dbReference type="InterPro" id="IPR010016">
    <property type="entry name" value="PxpB"/>
</dbReference>
<dbReference type="PANTHER" id="PTHR34698">
    <property type="entry name" value="5-OXOPROLINASE SUBUNIT B"/>
    <property type="match status" value="1"/>
</dbReference>
<dbReference type="GO" id="GO:0005524">
    <property type="term" value="F:ATP binding"/>
    <property type="evidence" value="ECO:0007669"/>
    <property type="project" value="UniProtKB-KW"/>
</dbReference>
<evidence type="ECO:0000256" key="1">
    <source>
        <dbReference type="ARBA" id="ARBA00022741"/>
    </source>
</evidence>
<keyword evidence="2" id="KW-0378">Hydrolase</keyword>
<name>A0A1T0CDL7_9GAMM</name>
<evidence type="ECO:0000313" key="5">
    <source>
        <dbReference type="EMBL" id="OOS20393.1"/>
    </source>
</evidence>
<dbReference type="SUPFAM" id="SSF50891">
    <property type="entry name" value="Cyclophilin-like"/>
    <property type="match status" value="1"/>
</dbReference>
<protein>
    <recommendedName>
        <fullName evidence="4">Carboxyltransferase domain-containing protein</fullName>
    </recommendedName>
</protein>
<gene>
    <name evidence="5" type="ORF">B0682_06820</name>
</gene>
<evidence type="ECO:0000313" key="6">
    <source>
        <dbReference type="Proteomes" id="UP000191094"/>
    </source>
</evidence>
<comment type="caution">
    <text evidence="5">The sequence shown here is derived from an EMBL/GenBank/DDBJ whole genome shotgun (WGS) entry which is preliminary data.</text>
</comment>
<dbReference type="SMART" id="SM00796">
    <property type="entry name" value="AHS1"/>
    <property type="match status" value="1"/>
</dbReference>
<feature type="domain" description="Carboxyltransferase" evidence="4">
    <location>
        <begin position="13"/>
        <end position="203"/>
    </location>
</feature>
<dbReference type="Proteomes" id="UP000191094">
    <property type="component" value="Unassembled WGS sequence"/>
</dbReference>
<dbReference type="Pfam" id="PF02682">
    <property type="entry name" value="CT_C_D"/>
    <property type="match status" value="1"/>
</dbReference>
<sequence length="223" mass="24283">MIGFFIDPLDKKQAGQAANLVNQQACWALQPHIQAMQGVLEVVPGMNALTVYTHSLSLLELQQLQKKLNALDISEFLGGDECKDTKDIIKIPVIYGGEAGPDLVDSAKYLGMTPAELVEAHTKPIYTVYFMGFQPGFPYLGGLPEHLHLPRHANPRTKVPAGSVGIGGQQTGVYPFASPGGWQLLGRTDDKLFDIHATPPTRLQAGDRLQFVAIQIIDEGRVN</sequence>
<keyword evidence="1" id="KW-0547">Nucleotide-binding</keyword>
<dbReference type="AlphaFoldDB" id="A0A1T0CDL7"/>
<evidence type="ECO:0000256" key="3">
    <source>
        <dbReference type="ARBA" id="ARBA00022840"/>
    </source>
</evidence>
<evidence type="ECO:0000256" key="2">
    <source>
        <dbReference type="ARBA" id="ARBA00022801"/>
    </source>
</evidence>
<dbReference type="Gene3D" id="2.40.100.10">
    <property type="entry name" value="Cyclophilin-like"/>
    <property type="match status" value="1"/>
</dbReference>
<organism evidence="5 6">
    <name type="scientific">Lwoffella lincolnii</name>
    <dbReference type="NCBI Taxonomy" id="90241"/>
    <lineage>
        <taxon>Bacteria</taxon>
        <taxon>Pseudomonadati</taxon>
        <taxon>Pseudomonadota</taxon>
        <taxon>Gammaproteobacteria</taxon>
        <taxon>Moraxellales</taxon>
        <taxon>Moraxellaceae</taxon>
        <taxon>Lwoffella</taxon>
    </lineage>
</organism>
<dbReference type="EMBL" id="MUYT01000008">
    <property type="protein sequence ID" value="OOS20393.1"/>
    <property type="molecule type" value="Genomic_DNA"/>
</dbReference>
<dbReference type="InterPro" id="IPR003833">
    <property type="entry name" value="CT_C_D"/>
</dbReference>
<dbReference type="STRING" id="90241.B0682_06820"/>
<dbReference type="InterPro" id="IPR029000">
    <property type="entry name" value="Cyclophilin-like_dom_sf"/>
</dbReference>
<keyword evidence="6" id="KW-1185">Reference proteome</keyword>